<dbReference type="STRING" id="1336337.A0A3N4JAJ0"/>
<dbReference type="OrthoDB" id="3218065at2759"/>
<reference evidence="1 2" key="1">
    <citation type="journal article" date="2018" name="Nat. Ecol. Evol.">
        <title>Pezizomycetes genomes reveal the molecular basis of ectomycorrhizal truffle lifestyle.</title>
        <authorList>
            <person name="Murat C."/>
            <person name="Payen T."/>
            <person name="Noel B."/>
            <person name="Kuo A."/>
            <person name="Morin E."/>
            <person name="Chen J."/>
            <person name="Kohler A."/>
            <person name="Krizsan K."/>
            <person name="Balestrini R."/>
            <person name="Da Silva C."/>
            <person name="Montanini B."/>
            <person name="Hainaut M."/>
            <person name="Levati E."/>
            <person name="Barry K.W."/>
            <person name="Belfiori B."/>
            <person name="Cichocki N."/>
            <person name="Clum A."/>
            <person name="Dockter R.B."/>
            <person name="Fauchery L."/>
            <person name="Guy J."/>
            <person name="Iotti M."/>
            <person name="Le Tacon F."/>
            <person name="Lindquist E.A."/>
            <person name="Lipzen A."/>
            <person name="Malagnac F."/>
            <person name="Mello A."/>
            <person name="Molinier V."/>
            <person name="Miyauchi S."/>
            <person name="Poulain J."/>
            <person name="Riccioni C."/>
            <person name="Rubini A."/>
            <person name="Sitrit Y."/>
            <person name="Splivallo R."/>
            <person name="Traeger S."/>
            <person name="Wang M."/>
            <person name="Zifcakova L."/>
            <person name="Wipf D."/>
            <person name="Zambonelli A."/>
            <person name="Paolocci F."/>
            <person name="Nowrousian M."/>
            <person name="Ottonello S."/>
            <person name="Baldrian P."/>
            <person name="Spatafora J.W."/>
            <person name="Henrissat B."/>
            <person name="Nagy L.G."/>
            <person name="Aury J.M."/>
            <person name="Wincker P."/>
            <person name="Grigoriev I.V."/>
            <person name="Bonfante P."/>
            <person name="Martin F.M."/>
        </authorList>
    </citation>
    <scope>NUCLEOTIDE SEQUENCE [LARGE SCALE GENOMIC DNA]</scope>
    <source>
        <strain evidence="1 2">120613-1</strain>
    </source>
</reference>
<sequence length="53" mass="6157">ESPIVLIVHDESTFNANDGHAKIWIKDDNVPLRKKTHGKRIMMSDFLIPCRRL</sequence>
<accession>A0A3N4JAJ0</accession>
<evidence type="ECO:0000313" key="1">
    <source>
        <dbReference type="EMBL" id="RPA93671.1"/>
    </source>
</evidence>
<gene>
    <name evidence="1" type="ORF">L873DRAFT_1704080</name>
</gene>
<dbReference type="AlphaFoldDB" id="A0A3N4JAJ0"/>
<keyword evidence="2" id="KW-1185">Reference proteome</keyword>
<dbReference type="EMBL" id="ML120448">
    <property type="protein sequence ID" value="RPA93671.1"/>
    <property type="molecule type" value="Genomic_DNA"/>
</dbReference>
<feature type="non-terminal residue" evidence="1">
    <location>
        <position position="1"/>
    </location>
</feature>
<proteinExistence type="predicted"/>
<name>A0A3N4JAJ0_9PEZI</name>
<dbReference type="Proteomes" id="UP000276215">
    <property type="component" value="Unassembled WGS sequence"/>
</dbReference>
<protein>
    <submittedName>
        <fullName evidence="1">Uncharacterized protein</fullName>
    </submittedName>
</protein>
<evidence type="ECO:0000313" key="2">
    <source>
        <dbReference type="Proteomes" id="UP000276215"/>
    </source>
</evidence>
<organism evidence="1 2">
    <name type="scientific">Choiromyces venosus 120613-1</name>
    <dbReference type="NCBI Taxonomy" id="1336337"/>
    <lineage>
        <taxon>Eukaryota</taxon>
        <taxon>Fungi</taxon>
        <taxon>Dikarya</taxon>
        <taxon>Ascomycota</taxon>
        <taxon>Pezizomycotina</taxon>
        <taxon>Pezizomycetes</taxon>
        <taxon>Pezizales</taxon>
        <taxon>Tuberaceae</taxon>
        <taxon>Choiromyces</taxon>
    </lineage>
</organism>